<feature type="region of interest" description="Disordered" evidence="1">
    <location>
        <begin position="122"/>
        <end position="142"/>
    </location>
</feature>
<organism evidence="2 3">
    <name type="scientific">Ilex paraguariensis</name>
    <name type="common">yerba mate</name>
    <dbReference type="NCBI Taxonomy" id="185542"/>
    <lineage>
        <taxon>Eukaryota</taxon>
        <taxon>Viridiplantae</taxon>
        <taxon>Streptophyta</taxon>
        <taxon>Embryophyta</taxon>
        <taxon>Tracheophyta</taxon>
        <taxon>Spermatophyta</taxon>
        <taxon>Magnoliopsida</taxon>
        <taxon>eudicotyledons</taxon>
        <taxon>Gunneridae</taxon>
        <taxon>Pentapetalae</taxon>
        <taxon>asterids</taxon>
        <taxon>campanulids</taxon>
        <taxon>Aquifoliales</taxon>
        <taxon>Aquifoliaceae</taxon>
        <taxon>Ilex</taxon>
    </lineage>
</organism>
<reference evidence="2 3" key="1">
    <citation type="submission" date="2024-02" db="EMBL/GenBank/DDBJ databases">
        <authorList>
            <person name="Vignale AGUSTIN F."/>
            <person name="Sosa J E."/>
            <person name="Modenutti C."/>
        </authorList>
    </citation>
    <scope>NUCLEOTIDE SEQUENCE [LARGE SCALE GENOMIC DNA]</scope>
</reference>
<gene>
    <name evidence="2" type="ORF">ILEXP_LOCUS10655</name>
</gene>
<feature type="compositionally biased region" description="Polar residues" evidence="1">
    <location>
        <begin position="133"/>
        <end position="142"/>
    </location>
</feature>
<proteinExistence type="predicted"/>
<sequence>MLTGKPLNVQPNFAQLVLLYSFFWPDLVKKGRLMNDQSREEDHYSASVEVETRDHINLLNLVFMKHFQSKRGIDLNREGELRAHATHLHQMKKRRVLGVLLRHVIQARQVRWWDMKKYRAGSPGRGAARETKAFQSFPLTAT</sequence>
<evidence type="ECO:0000313" key="3">
    <source>
        <dbReference type="Proteomes" id="UP001642360"/>
    </source>
</evidence>
<keyword evidence="3" id="KW-1185">Reference proteome</keyword>
<protein>
    <submittedName>
        <fullName evidence="2">Uncharacterized protein</fullName>
    </submittedName>
</protein>
<accession>A0ABC8RHE5</accession>
<comment type="caution">
    <text evidence="2">The sequence shown here is derived from an EMBL/GenBank/DDBJ whole genome shotgun (WGS) entry which is preliminary data.</text>
</comment>
<dbReference type="AlphaFoldDB" id="A0ABC8RHE5"/>
<name>A0ABC8RHE5_9AQUA</name>
<dbReference type="Proteomes" id="UP001642360">
    <property type="component" value="Unassembled WGS sequence"/>
</dbReference>
<evidence type="ECO:0000256" key="1">
    <source>
        <dbReference type="SAM" id="MobiDB-lite"/>
    </source>
</evidence>
<dbReference type="EMBL" id="CAUOFW020001270">
    <property type="protein sequence ID" value="CAK9142965.1"/>
    <property type="molecule type" value="Genomic_DNA"/>
</dbReference>
<evidence type="ECO:0000313" key="2">
    <source>
        <dbReference type="EMBL" id="CAK9142965.1"/>
    </source>
</evidence>